<gene>
    <name evidence="2" type="ORF">H8706_11135</name>
</gene>
<protein>
    <submittedName>
        <fullName evidence="2">Uncharacterized protein</fullName>
    </submittedName>
</protein>
<feature type="signal peptide" evidence="1">
    <location>
        <begin position="1"/>
        <end position="22"/>
    </location>
</feature>
<keyword evidence="3" id="KW-1185">Reference proteome</keyword>
<dbReference type="AlphaFoldDB" id="A0A926FCJ9"/>
<proteinExistence type="predicted"/>
<evidence type="ECO:0000256" key="1">
    <source>
        <dbReference type="SAM" id="SignalP"/>
    </source>
</evidence>
<dbReference type="RefSeq" id="WP_262432686.1">
    <property type="nucleotide sequence ID" value="NZ_JACRTE010000028.1"/>
</dbReference>
<name>A0A926FCJ9_9FIRM</name>
<dbReference type="Gene3D" id="3.20.20.80">
    <property type="entry name" value="Glycosidases"/>
    <property type="match status" value="1"/>
</dbReference>
<dbReference type="EMBL" id="JACRTE010000028">
    <property type="protein sequence ID" value="MBC8597411.1"/>
    <property type="molecule type" value="Genomic_DNA"/>
</dbReference>
<evidence type="ECO:0000313" key="3">
    <source>
        <dbReference type="Proteomes" id="UP000647416"/>
    </source>
</evidence>
<keyword evidence="1" id="KW-0732">Signal</keyword>
<accession>A0A926FCJ9</accession>
<dbReference type="Proteomes" id="UP000647416">
    <property type="component" value="Unassembled WGS sequence"/>
</dbReference>
<comment type="caution">
    <text evidence="2">The sequence shown here is derived from an EMBL/GenBank/DDBJ whole genome shotgun (WGS) entry which is preliminary data.</text>
</comment>
<evidence type="ECO:0000313" key="2">
    <source>
        <dbReference type="EMBL" id="MBC8597411.1"/>
    </source>
</evidence>
<dbReference type="SUPFAM" id="SSF51445">
    <property type="entry name" value="(Trans)glycosidases"/>
    <property type="match status" value="1"/>
</dbReference>
<reference evidence="2" key="1">
    <citation type="submission" date="2020-08" db="EMBL/GenBank/DDBJ databases">
        <title>Genome public.</title>
        <authorList>
            <person name="Liu C."/>
            <person name="Sun Q."/>
        </authorList>
    </citation>
    <scope>NUCLEOTIDE SEQUENCE</scope>
    <source>
        <strain evidence="2">NSJ-50</strain>
    </source>
</reference>
<organism evidence="2 3">
    <name type="scientific">Qingrenia yutianensis</name>
    <dbReference type="NCBI Taxonomy" id="2763676"/>
    <lineage>
        <taxon>Bacteria</taxon>
        <taxon>Bacillati</taxon>
        <taxon>Bacillota</taxon>
        <taxon>Clostridia</taxon>
        <taxon>Eubacteriales</taxon>
        <taxon>Oscillospiraceae</taxon>
        <taxon>Qingrenia</taxon>
    </lineage>
</organism>
<feature type="chain" id="PRO_5037595162" evidence="1">
    <location>
        <begin position="23"/>
        <end position="913"/>
    </location>
</feature>
<sequence length="913" mass="102127">MKRLIAVITFVVLCFNVLSALAENDEKSEAINFELNYILERFYENSSIECEPLDISGQANMGFADEVEGDGKGGWTDQGPKNDMSSFKNFGSQKFWNIPFNIINPDKNEGKSCIILRGQNNEAFPISAEVPVNTTAGGIYVLHSTAYGAGEKAGRYSFVYEDGTSAYFDIVGDQHIKDFWGTLENNFTRVAWKGSNASSANITLNIFALNNPHPDKTIKLIRFESDGEGQFINIVGVTLAKELPIFPAMAMTGESNPGVVRYGIAAWKKYTDPDENVAQENVLNMSEYLDAPAGKYGLLLSKGDKFIFEDGTVAKFWGTNIVGNAAFPTMQEAEEIASRLSRSGYNLVRFVNLDNEELTDERLDKLSYFLKLLKDNGIYAYFSLLGNEKGDGDKITDGWKIDGIFRDDLIEKKAEFTKKLLTHKNKYTNTAIGKDEMLVMIDMADQNSMFDMEYGFTVLNVNDENSMAELTQKFNKFLKKKYSTTGKLSRVYSDLLSTESIEKGTVIINGNWRYGIFDENRKADVIEFFIQLQNDYYQKMKSVINSCGCKALVSGFTNRWDNVIPLHSIANSQTDFVPMNTMFSMGVDRTKDWPYLTELKDNTIFLDVDSTVSSDGHDGKSLINLVKTKVDGKPFVVSEWGAANISKQYGENSIVMAAISAQQGWTPIQYCFIYGEINKDKISDVYSTYNNPVTLGMSYASAALYYTMDELKSKQIINQSISDVYKNKSNSIGITSYLAAKTSNKFNKKNIVTKFNRSNEFIVDNGNVYWDMLDGVFFANTDEVIAFSGNVSKEESLGCLKFEIYSDTATIALVSLDKNKLENSEHMLLSVGSDAVNKGTVYRSKYVIQKIGDGGIAYNMVDGKITLKTDKNIEVYALNSDGTRETMIDVERDEGKNAVFYLNGALNYEIVRG</sequence>
<dbReference type="InterPro" id="IPR017853">
    <property type="entry name" value="GH"/>
</dbReference>